<keyword evidence="3" id="KW-0012">Acyltransferase</keyword>
<name>A0A323UKC7_RHOPL</name>
<feature type="transmembrane region" description="Helical" evidence="1">
    <location>
        <begin position="266"/>
        <end position="286"/>
    </location>
</feature>
<feature type="transmembrane region" description="Helical" evidence="1">
    <location>
        <begin position="234"/>
        <end position="254"/>
    </location>
</feature>
<dbReference type="PANTHER" id="PTHR23028">
    <property type="entry name" value="ACETYLTRANSFERASE"/>
    <property type="match status" value="1"/>
</dbReference>
<feature type="transmembrane region" description="Helical" evidence="1">
    <location>
        <begin position="150"/>
        <end position="169"/>
    </location>
</feature>
<feature type="transmembrane region" description="Helical" evidence="1">
    <location>
        <begin position="207"/>
        <end position="227"/>
    </location>
</feature>
<dbReference type="PANTHER" id="PTHR23028:SF131">
    <property type="entry name" value="BLR2367 PROTEIN"/>
    <property type="match status" value="1"/>
</dbReference>
<dbReference type="GO" id="GO:0000271">
    <property type="term" value="P:polysaccharide biosynthetic process"/>
    <property type="evidence" value="ECO:0007669"/>
    <property type="project" value="TreeGrafter"/>
</dbReference>
<dbReference type="GO" id="GO:0016747">
    <property type="term" value="F:acyltransferase activity, transferring groups other than amino-acyl groups"/>
    <property type="evidence" value="ECO:0007669"/>
    <property type="project" value="InterPro"/>
</dbReference>
<dbReference type="AlphaFoldDB" id="A0A323UKC7"/>
<feature type="transmembrane region" description="Helical" evidence="1">
    <location>
        <begin position="20"/>
        <end position="41"/>
    </location>
</feature>
<dbReference type="EMBL" id="QKQS01000010">
    <property type="protein sequence ID" value="PZA12859.1"/>
    <property type="molecule type" value="Genomic_DNA"/>
</dbReference>
<feature type="transmembrane region" description="Helical" evidence="1">
    <location>
        <begin position="102"/>
        <end position="130"/>
    </location>
</feature>
<proteinExistence type="predicted"/>
<evidence type="ECO:0000313" key="4">
    <source>
        <dbReference type="Proteomes" id="UP000248134"/>
    </source>
</evidence>
<keyword evidence="3" id="KW-0808">Transferase</keyword>
<keyword evidence="1" id="KW-0812">Transmembrane</keyword>
<evidence type="ECO:0000313" key="3">
    <source>
        <dbReference type="EMBL" id="PZA12859.1"/>
    </source>
</evidence>
<organism evidence="3 4">
    <name type="scientific">Rhodopseudomonas palustris</name>
    <dbReference type="NCBI Taxonomy" id="1076"/>
    <lineage>
        <taxon>Bacteria</taxon>
        <taxon>Pseudomonadati</taxon>
        <taxon>Pseudomonadota</taxon>
        <taxon>Alphaproteobacteria</taxon>
        <taxon>Hyphomicrobiales</taxon>
        <taxon>Nitrobacteraceae</taxon>
        <taxon>Rhodopseudomonas</taxon>
    </lineage>
</organism>
<evidence type="ECO:0000256" key="1">
    <source>
        <dbReference type="SAM" id="Phobius"/>
    </source>
</evidence>
<dbReference type="GO" id="GO:0016020">
    <property type="term" value="C:membrane"/>
    <property type="evidence" value="ECO:0007669"/>
    <property type="project" value="TreeGrafter"/>
</dbReference>
<gene>
    <name evidence="3" type="ORF">DNX69_06395</name>
</gene>
<dbReference type="Pfam" id="PF01757">
    <property type="entry name" value="Acyl_transf_3"/>
    <property type="match status" value="1"/>
</dbReference>
<feature type="transmembrane region" description="Helical" evidence="1">
    <location>
        <begin position="331"/>
        <end position="351"/>
    </location>
</feature>
<dbReference type="Proteomes" id="UP000248134">
    <property type="component" value="Unassembled WGS sequence"/>
</dbReference>
<dbReference type="InterPro" id="IPR002656">
    <property type="entry name" value="Acyl_transf_3_dom"/>
</dbReference>
<accession>A0A323UKC7</accession>
<reference evidence="3 4" key="1">
    <citation type="submission" date="2018-06" db="EMBL/GenBank/DDBJ databases">
        <title>Draft Whole-Genome Sequence of the purple photosynthetic bacterium Rhodospeudomonas palustris XCP.</title>
        <authorList>
            <person name="Rayyan A."/>
            <person name="Meyer T.E."/>
            <person name="Kyndt J.A."/>
        </authorList>
    </citation>
    <scope>NUCLEOTIDE SEQUENCE [LARGE SCALE GENOMIC DNA]</scope>
    <source>
        <strain evidence="3 4">XCP</strain>
    </source>
</reference>
<sequence length="378" mass="40527">MPSVVDLKVNRGRIDAIQLLRALAAIAVVFTHATTRIGYVFPEGRGGSVLFSGGAGQCRVGDAGVDLFFVISSFVMLYVHWDDFNRPGAVSRFFRKRVARIVPLYWLLTTAAVSVMILAPGMFTTHYAALDPGWIVGSYMFLPIPAPGRGVSPVIGVGWTLNYEMFFYFAFGLSIVLPRPLALRLLLASFTVLVGLGVALAPEAPSAKFVTSWLLLEFLLGGGIAYWRLTGGKLSVPAAWAVATASLAVLSATVYWTPDEEGAGRFALWGIPAAGIVIAATVFDLGQGRWRRLAAVLGGASYSIYLFQVFALPMWGTVMSHLGFGTLPFDLNVVILTVLVVASGVVGWAVVERPLSRAVKPILAGRTHSDHPVGELIS</sequence>
<feature type="domain" description="Acyltransferase 3" evidence="2">
    <location>
        <begin position="15"/>
        <end position="341"/>
    </location>
</feature>
<protein>
    <submittedName>
        <fullName evidence="3">Acyltransferase</fullName>
    </submittedName>
</protein>
<dbReference type="InterPro" id="IPR050879">
    <property type="entry name" value="Acyltransferase_3"/>
</dbReference>
<evidence type="ECO:0000259" key="2">
    <source>
        <dbReference type="Pfam" id="PF01757"/>
    </source>
</evidence>
<feature type="transmembrane region" description="Helical" evidence="1">
    <location>
        <begin position="293"/>
        <end position="311"/>
    </location>
</feature>
<comment type="caution">
    <text evidence="3">The sequence shown here is derived from an EMBL/GenBank/DDBJ whole genome shotgun (WGS) entry which is preliminary data.</text>
</comment>
<feature type="transmembrane region" description="Helical" evidence="1">
    <location>
        <begin position="61"/>
        <end position="81"/>
    </location>
</feature>
<keyword evidence="1" id="KW-0472">Membrane</keyword>
<feature type="transmembrane region" description="Helical" evidence="1">
    <location>
        <begin position="181"/>
        <end position="201"/>
    </location>
</feature>
<keyword evidence="1" id="KW-1133">Transmembrane helix</keyword>
<dbReference type="OrthoDB" id="9767863at2"/>